<evidence type="ECO:0000256" key="2">
    <source>
        <dbReference type="ARBA" id="ARBA00022692"/>
    </source>
</evidence>
<proteinExistence type="predicted"/>
<comment type="subcellular location">
    <subcellularLocation>
        <location evidence="1">Endomembrane system</location>
        <topology evidence="1">Multi-pass membrane protein</topology>
    </subcellularLocation>
</comment>
<evidence type="ECO:0000256" key="4">
    <source>
        <dbReference type="ARBA" id="ARBA00023136"/>
    </source>
</evidence>
<evidence type="ECO:0000256" key="1">
    <source>
        <dbReference type="ARBA" id="ARBA00004127"/>
    </source>
</evidence>
<dbReference type="Proteomes" id="UP000245609">
    <property type="component" value="Unassembled WGS sequence"/>
</dbReference>
<dbReference type="OrthoDB" id="5566576at2759"/>
<keyword evidence="2 5" id="KW-0812">Transmembrane</keyword>
<dbReference type="Gene3D" id="3.20.100.30">
    <property type="entry name" value="VTC, catalytic tunnel domain"/>
    <property type="match status" value="1"/>
</dbReference>
<gene>
    <name evidence="6" type="ORF">BB560_002419</name>
</gene>
<protein>
    <submittedName>
        <fullName evidence="6">Uncharacterized protein</fullName>
    </submittedName>
</protein>
<keyword evidence="3 5" id="KW-1133">Transmembrane helix</keyword>
<evidence type="ECO:0000313" key="6">
    <source>
        <dbReference type="EMBL" id="PVV03114.1"/>
    </source>
</evidence>
<evidence type="ECO:0000256" key="5">
    <source>
        <dbReference type="SAM" id="Phobius"/>
    </source>
</evidence>
<feature type="transmembrane region" description="Helical" evidence="5">
    <location>
        <begin position="728"/>
        <end position="745"/>
    </location>
</feature>
<dbReference type="InterPro" id="IPR051572">
    <property type="entry name" value="VTC_Complex_Subunit"/>
</dbReference>
<name>A0A2T9ZEU5_9FUNG</name>
<dbReference type="PANTHER" id="PTHR46140:SF1">
    <property type="entry name" value="VACUOLAR TRANSPORTER CHAPERONE COMPLEX SUBUNIT 4-RELATED"/>
    <property type="match status" value="1"/>
</dbReference>
<accession>A0A2T9ZEU5</accession>
<reference evidence="6 7" key="1">
    <citation type="journal article" date="2018" name="MBio">
        <title>Comparative Genomics Reveals the Core Gene Toolbox for the Fungus-Insect Symbiosis.</title>
        <authorList>
            <person name="Wang Y."/>
            <person name="Stata M."/>
            <person name="Wang W."/>
            <person name="Stajich J.E."/>
            <person name="White M.M."/>
            <person name="Moncalvo J.M."/>
        </authorList>
    </citation>
    <scope>NUCLEOTIDE SEQUENCE [LARGE SCALE GENOMIC DNA]</scope>
    <source>
        <strain evidence="6 7">SC-DP-2</strain>
    </source>
</reference>
<comment type="caution">
    <text evidence="6">The sequence shown here is derived from an EMBL/GenBank/DDBJ whole genome shotgun (WGS) entry which is preliminary data.</text>
</comment>
<sequence>MQYDYYAPPTFTEWESYSLDFDSFHDLLYPRTSLKVHSPESTRNFINLLSKQLETLEIFISKTLSDIWQRIHLCETLLSTFLELDSSGKDIATGEIMEHAEISIGLVSELYKFNQENFSMLCKLAIEYQFKTGTDIFPNVRHLLFENPFNQHVHEQKEIVTRFEKIFQIINKFSDGNDTFLQIQELLNADPLQTITGWINPTEIEDILDLLSRNLEVSDYFDNDLDTFFESSRLDPSLSNNETLGIDRPFSLDNHTLSSTLCSDKIIQKSPTPTLCRTFYFDYKLKNYHGIASRANPIECVKMKIVNNTSDLETISQIKPNKRLEPQDQSRLSPADSEYKTLNMRKSRFRYKTYTNNKVYFELDSYNEIWSDEKYNIQKVEVPTKEINSFLNGEYNRNNIHQNPGNCANHQKCICSESRKIFQKIQKKIIIEKLQPEVAADLEISDIKNGSACFKDIEIDEILGKDCFSSFEMKFQAKQPLLIPATIKIIVKGRNIPLWLDTLLYRNKNYFNLPESLLQNGSKNGKLSEGALDTHQSEEEEVKYSHNNTFKPHILDSLATFIKPPINFQRKELNFAYRSHSLGFQLLNKLEQGCSDVLSNNCTENKLVSLRNDNILKKQLKKPFPDFLSRTKSFPVINSNIPLATPYMNTELRNQKNFKVAANHINEGSSLINNCNQGSSDINTYQGFVQEPRKNKYSITGVFWFITLIVLLMASFTKSPIQYATVRYLFWAGNVLYQLLLVYQSDCVDCFTSKI</sequence>
<keyword evidence="4 5" id="KW-0472">Membrane</keyword>
<keyword evidence="7" id="KW-1185">Reference proteome</keyword>
<dbReference type="PANTHER" id="PTHR46140">
    <property type="entry name" value="VACUOLAR TRANSPORTER CHAPERONE 1-RELATED"/>
    <property type="match status" value="1"/>
</dbReference>
<evidence type="ECO:0000313" key="7">
    <source>
        <dbReference type="Proteomes" id="UP000245609"/>
    </source>
</evidence>
<dbReference type="GO" id="GO:0012505">
    <property type="term" value="C:endomembrane system"/>
    <property type="evidence" value="ECO:0007669"/>
    <property type="project" value="UniProtKB-SubCell"/>
</dbReference>
<organism evidence="6 7">
    <name type="scientific">Smittium megazygosporum</name>
    <dbReference type="NCBI Taxonomy" id="133381"/>
    <lineage>
        <taxon>Eukaryota</taxon>
        <taxon>Fungi</taxon>
        <taxon>Fungi incertae sedis</taxon>
        <taxon>Zoopagomycota</taxon>
        <taxon>Kickxellomycotina</taxon>
        <taxon>Harpellomycetes</taxon>
        <taxon>Harpellales</taxon>
        <taxon>Legeriomycetaceae</taxon>
        <taxon>Smittium</taxon>
    </lineage>
</organism>
<feature type="transmembrane region" description="Helical" evidence="5">
    <location>
        <begin position="697"/>
        <end position="716"/>
    </location>
</feature>
<dbReference type="EMBL" id="MBFS01000277">
    <property type="protein sequence ID" value="PVV03114.1"/>
    <property type="molecule type" value="Genomic_DNA"/>
</dbReference>
<dbReference type="AlphaFoldDB" id="A0A2T9ZEU5"/>
<dbReference type="InterPro" id="IPR042267">
    <property type="entry name" value="VTC_sf"/>
</dbReference>
<evidence type="ECO:0000256" key="3">
    <source>
        <dbReference type="ARBA" id="ARBA00022989"/>
    </source>
</evidence>